<dbReference type="STRING" id="597456.A0A0L7R9P0"/>
<dbReference type="Gene3D" id="2.170.270.10">
    <property type="entry name" value="SET domain"/>
    <property type="match status" value="1"/>
</dbReference>
<evidence type="ECO:0000256" key="11">
    <source>
        <dbReference type="ARBA" id="ARBA00048985"/>
    </source>
</evidence>
<evidence type="ECO:0000256" key="7">
    <source>
        <dbReference type="ARBA" id="ARBA00022723"/>
    </source>
</evidence>
<evidence type="ECO:0000259" key="18">
    <source>
        <dbReference type="PROSITE" id="PS50865"/>
    </source>
</evidence>
<dbReference type="InterPro" id="IPR002893">
    <property type="entry name" value="Znf_MYND"/>
</dbReference>
<dbReference type="InterPro" id="IPR001214">
    <property type="entry name" value="SET_dom"/>
</dbReference>
<keyword evidence="4" id="KW-0489">Methyltransferase</keyword>
<protein>
    <recommendedName>
        <fullName evidence="13">Protein-lysine N-methyltransferase SMYD4</fullName>
    </recommendedName>
    <alternativeName>
        <fullName evidence="14">SET and MYND domain-containing protein 4</fullName>
    </alternativeName>
</protein>
<evidence type="ECO:0000259" key="17">
    <source>
        <dbReference type="PROSITE" id="PS50280"/>
    </source>
</evidence>
<dbReference type="PANTHER" id="PTHR46165:SF2">
    <property type="entry name" value="SET AND MYND DOMAIN-CONTAINING PROTEIN 4"/>
    <property type="match status" value="1"/>
</dbReference>
<evidence type="ECO:0000256" key="14">
    <source>
        <dbReference type="ARBA" id="ARBA00093680"/>
    </source>
</evidence>
<keyword evidence="9" id="KW-0862">Zinc</keyword>
<dbReference type="InterPro" id="IPR052097">
    <property type="entry name" value="SET-MYND_domain_protein"/>
</dbReference>
<dbReference type="PROSITE" id="PS50865">
    <property type="entry name" value="ZF_MYND_2"/>
    <property type="match status" value="1"/>
</dbReference>
<evidence type="ECO:0000256" key="13">
    <source>
        <dbReference type="ARBA" id="ARBA00093635"/>
    </source>
</evidence>
<dbReference type="InterPro" id="IPR019734">
    <property type="entry name" value="TPR_rpt"/>
</dbReference>
<evidence type="ECO:0000256" key="9">
    <source>
        <dbReference type="ARBA" id="ARBA00022833"/>
    </source>
</evidence>
<dbReference type="GO" id="GO:0008757">
    <property type="term" value="F:S-adenosylmethionine-dependent methyltransferase activity"/>
    <property type="evidence" value="ECO:0007669"/>
    <property type="project" value="UniProtKB-ARBA"/>
</dbReference>
<dbReference type="Pfam" id="PF01753">
    <property type="entry name" value="zf-MYND"/>
    <property type="match status" value="1"/>
</dbReference>
<keyword evidence="16" id="KW-0802">TPR repeat</keyword>
<keyword evidence="8 15" id="KW-0863">Zinc-finger</keyword>
<dbReference type="GO" id="GO:0032259">
    <property type="term" value="P:methylation"/>
    <property type="evidence" value="ECO:0007669"/>
    <property type="project" value="UniProtKB-KW"/>
</dbReference>
<name>A0A0L7R9P0_9HYME</name>
<evidence type="ECO:0000313" key="19">
    <source>
        <dbReference type="EMBL" id="KOC67549.1"/>
    </source>
</evidence>
<feature type="domain" description="MYND-type" evidence="18">
    <location>
        <begin position="274"/>
        <end position="314"/>
    </location>
</feature>
<evidence type="ECO:0000256" key="16">
    <source>
        <dbReference type="PROSITE-ProRule" id="PRU00339"/>
    </source>
</evidence>
<dbReference type="GO" id="GO:0005634">
    <property type="term" value="C:nucleus"/>
    <property type="evidence" value="ECO:0007669"/>
    <property type="project" value="UniProtKB-SubCell"/>
</dbReference>
<evidence type="ECO:0000256" key="8">
    <source>
        <dbReference type="ARBA" id="ARBA00022771"/>
    </source>
</evidence>
<sequence>MEWLNVLEINDIIHKLKATYIVKEHAKSENELMSHLWSNENIMTLVYGWLESRYENKESKSIAKAQKFKAMGNKEFQAKNFTESIQFYTKCLQHAPANSNELPIAIANRSASLFYLNRYDDCIKDIELAIKLNYPKELHYKLYLRAVQCYLKLGKQHLAEKMLSKIHEIIHDPDYIAPSMRGSIEKKISEVSLTKPCTQNVAQSVTDLLKLKSQIGFKENINFPHASITINKKCNKELGRYVVANEFIKKGDILFLEKPAAFVLLNHDSLNELCQNCNCSNRDIPISCPTCLNTFYCNEKCLTEAWPSYHCWECPGSQMKLWEGIGMGHLALKVLLTCATTTDITKFNEIQNLITNFDKLPMDDLTTYGIVSIMLTIYLLEYTNFFKINNLKECLVNKFLDNSFNSSFNILTDNDKQLYVSSLLLRYILQLIGNGHAISTSSTLIKYMKEDCQNIVATGIYPSASMTNHSCDPNATQLFVDQYLIVKASRDIAKHEEIFNCYGQWVDCIICLENTLPAITKRFGSSSRDLLYQLNDLIDVSFIYLEKEPNTTTDTYKNRLKRTEKYLKQIEEMVNLHFGSWSRAYKDVKIKQEKLVNFE</sequence>
<dbReference type="GO" id="GO:0008276">
    <property type="term" value="F:protein methyltransferase activity"/>
    <property type="evidence" value="ECO:0007669"/>
    <property type="project" value="UniProtKB-ARBA"/>
</dbReference>
<feature type="repeat" description="TPR" evidence="16">
    <location>
        <begin position="65"/>
        <end position="98"/>
    </location>
</feature>
<dbReference type="SMART" id="SM00028">
    <property type="entry name" value="TPR"/>
    <property type="match status" value="3"/>
</dbReference>
<dbReference type="Gene3D" id="1.10.220.160">
    <property type="match status" value="1"/>
</dbReference>
<evidence type="ECO:0000256" key="1">
    <source>
        <dbReference type="ARBA" id="ARBA00004123"/>
    </source>
</evidence>
<dbReference type="EMBL" id="KQ414624">
    <property type="protein sequence ID" value="KOC67549.1"/>
    <property type="molecule type" value="Genomic_DNA"/>
</dbReference>
<evidence type="ECO:0000256" key="6">
    <source>
        <dbReference type="ARBA" id="ARBA00022691"/>
    </source>
</evidence>
<proteinExistence type="predicted"/>
<evidence type="ECO:0000313" key="20">
    <source>
        <dbReference type="Proteomes" id="UP000053825"/>
    </source>
</evidence>
<evidence type="ECO:0000256" key="2">
    <source>
        <dbReference type="ARBA" id="ARBA00004496"/>
    </source>
</evidence>
<dbReference type="Pfam" id="PF00856">
    <property type="entry name" value="SET"/>
    <property type="match status" value="1"/>
</dbReference>
<dbReference type="PROSITE" id="PS50280">
    <property type="entry name" value="SET"/>
    <property type="match status" value="1"/>
</dbReference>
<evidence type="ECO:0000256" key="12">
    <source>
        <dbReference type="ARBA" id="ARBA00093423"/>
    </source>
</evidence>
<dbReference type="PROSITE" id="PS01360">
    <property type="entry name" value="ZF_MYND_1"/>
    <property type="match status" value="1"/>
</dbReference>
<accession>A0A0L7R9P0</accession>
<dbReference type="Gene3D" id="6.10.140.2220">
    <property type="match status" value="1"/>
</dbReference>
<dbReference type="AlphaFoldDB" id="A0A0L7R9P0"/>
<comment type="function">
    <text evidence="12">Protein-lysine N-methyltransferase. Monomethylates PRMT5, modulating its transcriptional activity. May also act as a histone methyltransferase. Plays a critical role in cardiac development. Acts as a key epigenetic regulator of gene expression during cardiac development via its dual activities as a methyltransferase and negative regulator of HDAC1.</text>
</comment>
<dbReference type="CDD" id="cd10536">
    <property type="entry name" value="SET_SMYD4"/>
    <property type="match status" value="1"/>
</dbReference>
<dbReference type="GO" id="GO:0005737">
    <property type="term" value="C:cytoplasm"/>
    <property type="evidence" value="ECO:0007669"/>
    <property type="project" value="UniProtKB-SubCell"/>
</dbReference>
<keyword evidence="6" id="KW-0949">S-adenosyl-L-methionine</keyword>
<evidence type="ECO:0000256" key="5">
    <source>
        <dbReference type="ARBA" id="ARBA00022679"/>
    </source>
</evidence>
<evidence type="ECO:0000256" key="15">
    <source>
        <dbReference type="PROSITE-ProRule" id="PRU00134"/>
    </source>
</evidence>
<keyword evidence="3" id="KW-0963">Cytoplasm</keyword>
<dbReference type="PANTHER" id="PTHR46165">
    <property type="entry name" value="SET AND MYND DOMAIN-CONTAINING PROTEIN 4"/>
    <property type="match status" value="1"/>
</dbReference>
<keyword evidence="20" id="KW-1185">Reference proteome</keyword>
<gene>
    <name evidence="19" type="ORF">WH47_10500</name>
</gene>
<dbReference type="OrthoDB" id="62495at2759"/>
<dbReference type="InterPro" id="IPR046341">
    <property type="entry name" value="SET_dom_sf"/>
</dbReference>
<dbReference type="SUPFAM" id="SSF48452">
    <property type="entry name" value="TPR-like"/>
    <property type="match status" value="1"/>
</dbReference>
<dbReference type="GO" id="GO:0008170">
    <property type="term" value="F:N-methyltransferase activity"/>
    <property type="evidence" value="ECO:0007669"/>
    <property type="project" value="UniProtKB-ARBA"/>
</dbReference>
<keyword evidence="10" id="KW-0539">Nucleus</keyword>
<comment type="catalytic activity">
    <reaction evidence="11">
        <text>L-lysyl-[protein] + S-adenosyl-L-methionine = N(6)-methyl-L-lysyl-[protein] + S-adenosyl-L-homocysteine + H(+)</text>
        <dbReference type="Rhea" id="RHEA:51736"/>
        <dbReference type="Rhea" id="RHEA-COMP:9752"/>
        <dbReference type="Rhea" id="RHEA-COMP:13053"/>
        <dbReference type="ChEBI" id="CHEBI:15378"/>
        <dbReference type="ChEBI" id="CHEBI:29969"/>
        <dbReference type="ChEBI" id="CHEBI:57856"/>
        <dbReference type="ChEBI" id="CHEBI:59789"/>
        <dbReference type="ChEBI" id="CHEBI:61929"/>
    </reaction>
</comment>
<dbReference type="Proteomes" id="UP000053825">
    <property type="component" value="Unassembled WGS sequence"/>
</dbReference>
<dbReference type="SUPFAM" id="SSF144232">
    <property type="entry name" value="HIT/MYND zinc finger-like"/>
    <property type="match status" value="1"/>
</dbReference>
<evidence type="ECO:0000256" key="4">
    <source>
        <dbReference type="ARBA" id="ARBA00022603"/>
    </source>
</evidence>
<dbReference type="SUPFAM" id="SSF82199">
    <property type="entry name" value="SET domain"/>
    <property type="match status" value="1"/>
</dbReference>
<evidence type="ECO:0000256" key="10">
    <source>
        <dbReference type="ARBA" id="ARBA00023242"/>
    </source>
</evidence>
<evidence type="ECO:0000256" key="3">
    <source>
        <dbReference type="ARBA" id="ARBA00022490"/>
    </source>
</evidence>
<keyword evidence="7" id="KW-0479">Metal-binding</keyword>
<reference evidence="19 20" key="1">
    <citation type="submission" date="2015-07" db="EMBL/GenBank/DDBJ databases">
        <title>The genome of Habropoda laboriosa.</title>
        <authorList>
            <person name="Pan H."/>
            <person name="Kapheim K."/>
        </authorList>
    </citation>
    <scope>NUCLEOTIDE SEQUENCE [LARGE SCALE GENOMIC DNA]</scope>
    <source>
        <strain evidence="19">0110345459</strain>
    </source>
</reference>
<organism evidence="19 20">
    <name type="scientific">Habropoda laboriosa</name>
    <dbReference type="NCBI Taxonomy" id="597456"/>
    <lineage>
        <taxon>Eukaryota</taxon>
        <taxon>Metazoa</taxon>
        <taxon>Ecdysozoa</taxon>
        <taxon>Arthropoda</taxon>
        <taxon>Hexapoda</taxon>
        <taxon>Insecta</taxon>
        <taxon>Pterygota</taxon>
        <taxon>Neoptera</taxon>
        <taxon>Endopterygota</taxon>
        <taxon>Hymenoptera</taxon>
        <taxon>Apocrita</taxon>
        <taxon>Aculeata</taxon>
        <taxon>Apoidea</taxon>
        <taxon>Anthophila</taxon>
        <taxon>Apidae</taxon>
        <taxon>Habropoda</taxon>
    </lineage>
</organism>
<dbReference type="PROSITE" id="PS50005">
    <property type="entry name" value="TPR"/>
    <property type="match status" value="1"/>
</dbReference>
<dbReference type="InterPro" id="IPR044421">
    <property type="entry name" value="SMYD4_SET"/>
</dbReference>
<dbReference type="Gene3D" id="1.25.40.10">
    <property type="entry name" value="Tetratricopeptide repeat domain"/>
    <property type="match status" value="1"/>
</dbReference>
<keyword evidence="5" id="KW-0808">Transferase</keyword>
<dbReference type="InterPro" id="IPR011990">
    <property type="entry name" value="TPR-like_helical_dom_sf"/>
</dbReference>
<dbReference type="GO" id="GO:0042826">
    <property type="term" value="F:histone deacetylase binding"/>
    <property type="evidence" value="ECO:0007669"/>
    <property type="project" value="TreeGrafter"/>
</dbReference>
<feature type="domain" description="SET" evidence="17">
    <location>
        <begin position="226"/>
        <end position="503"/>
    </location>
</feature>
<dbReference type="GO" id="GO:0008270">
    <property type="term" value="F:zinc ion binding"/>
    <property type="evidence" value="ECO:0007669"/>
    <property type="project" value="UniProtKB-KW"/>
</dbReference>
<comment type="subcellular location">
    <subcellularLocation>
        <location evidence="2">Cytoplasm</location>
    </subcellularLocation>
    <subcellularLocation>
        <location evidence="1">Nucleus</location>
    </subcellularLocation>
</comment>